<protein>
    <submittedName>
        <fullName evidence="2">Uncharacterized protein</fullName>
    </submittedName>
</protein>
<dbReference type="GeneID" id="4591496"/>
<evidence type="ECO:0000313" key="2">
    <source>
        <dbReference type="EMBL" id="EAW22989.1"/>
    </source>
</evidence>
<reference evidence="3" key="1">
    <citation type="journal article" date="2008" name="PLoS Genet.">
        <title>Genomic islands in the pathogenic filamentous fungus Aspergillus fumigatus.</title>
        <authorList>
            <person name="Fedorova N.D."/>
            <person name="Khaldi N."/>
            <person name="Joardar V.S."/>
            <person name="Maiti R."/>
            <person name="Amedeo P."/>
            <person name="Anderson M.J."/>
            <person name="Crabtree J."/>
            <person name="Silva J.C."/>
            <person name="Badger J.H."/>
            <person name="Albarraq A."/>
            <person name="Angiuoli S."/>
            <person name="Bussey H."/>
            <person name="Bowyer P."/>
            <person name="Cotty P.J."/>
            <person name="Dyer P.S."/>
            <person name="Egan A."/>
            <person name="Galens K."/>
            <person name="Fraser-Liggett C.M."/>
            <person name="Haas B.J."/>
            <person name="Inman J.M."/>
            <person name="Kent R."/>
            <person name="Lemieux S."/>
            <person name="Malavazi I."/>
            <person name="Orvis J."/>
            <person name="Roemer T."/>
            <person name="Ronning C.M."/>
            <person name="Sundaram J.P."/>
            <person name="Sutton G."/>
            <person name="Turner G."/>
            <person name="Venter J.C."/>
            <person name="White O.R."/>
            <person name="Whitty B.R."/>
            <person name="Youngman P."/>
            <person name="Wolfe K.H."/>
            <person name="Goldman G.H."/>
            <person name="Wortman J.R."/>
            <person name="Jiang B."/>
            <person name="Denning D.W."/>
            <person name="Nierman W.C."/>
        </authorList>
    </citation>
    <scope>NUCLEOTIDE SEQUENCE [LARGE SCALE GENOMIC DNA]</scope>
    <source>
        <strain evidence="3">ATCC 1020 / DSM 3700 / CBS 544.65 / FGSC A1164 / JCM 1740 / NRRL 181 / WB 181</strain>
    </source>
</reference>
<dbReference type="Proteomes" id="UP000006702">
    <property type="component" value="Unassembled WGS sequence"/>
</dbReference>
<dbReference type="KEGG" id="nfi:NFIA_016850"/>
<sequence length="124" mass="14156">MANSATPADRSNVRQALERARNCEPDAVDRNTSAILETAIADLWQRIQDAPDSYVLNGDEFALFNYFRVRYRDNRIAQLAVERFWNNYRGNSAGSDGGHRLDQEDHTLRLHVKPDPPLLSKAQE</sequence>
<evidence type="ECO:0000313" key="3">
    <source>
        <dbReference type="Proteomes" id="UP000006702"/>
    </source>
</evidence>
<accession>A1D3J6</accession>
<name>A1D3J6_NEOFI</name>
<evidence type="ECO:0000256" key="1">
    <source>
        <dbReference type="SAM" id="MobiDB-lite"/>
    </source>
</evidence>
<feature type="region of interest" description="Disordered" evidence="1">
    <location>
        <begin position="91"/>
        <end position="124"/>
    </location>
</feature>
<dbReference type="VEuPathDB" id="FungiDB:NFIA_016850"/>
<organism evidence="2 3">
    <name type="scientific">Neosartorya fischeri (strain ATCC 1020 / DSM 3700 / CBS 544.65 / FGSC A1164 / JCM 1740 / NRRL 181 / WB 181)</name>
    <name type="common">Aspergillus fischerianus</name>
    <dbReference type="NCBI Taxonomy" id="331117"/>
    <lineage>
        <taxon>Eukaryota</taxon>
        <taxon>Fungi</taxon>
        <taxon>Dikarya</taxon>
        <taxon>Ascomycota</taxon>
        <taxon>Pezizomycotina</taxon>
        <taxon>Eurotiomycetes</taxon>
        <taxon>Eurotiomycetidae</taxon>
        <taxon>Eurotiales</taxon>
        <taxon>Aspergillaceae</taxon>
        <taxon>Aspergillus</taxon>
        <taxon>Aspergillus subgen. Fumigati</taxon>
    </lineage>
</organism>
<dbReference type="EMBL" id="DS027688">
    <property type="protein sequence ID" value="EAW22989.1"/>
    <property type="molecule type" value="Genomic_DNA"/>
</dbReference>
<keyword evidence="3" id="KW-1185">Reference proteome</keyword>
<dbReference type="HOGENOM" id="CLU_145544_1_1_1"/>
<feature type="compositionally biased region" description="Basic and acidic residues" evidence="1">
    <location>
        <begin position="97"/>
        <end position="114"/>
    </location>
</feature>
<proteinExistence type="predicted"/>
<dbReference type="eggNOG" id="ENOG502SU9X">
    <property type="taxonomic scope" value="Eukaryota"/>
</dbReference>
<dbReference type="AlphaFoldDB" id="A1D3J6"/>
<feature type="region of interest" description="Disordered" evidence="1">
    <location>
        <begin position="1"/>
        <end position="24"/>
    </location>
</feature>
<dbReference type="RefSeq" id="XP_001264886.1">
    <property type="nucleotide sequence ID" value="XM_001264885.1"/>
</dbReference>
<dbReference type="OrthoDB" id="5302289at2759"/>
<gene>
    <name evidence="2" type="ORF">NFIA_016850</name>
</gene>
<dbReference type="OMA" id="ITELWNR"/>